<accession>X1MY66</accession>
<feature type="transmembrane region" description="Helical" evidence="1">
    <location>
        <begin position="70"/>
        <end position="93"/>
    </location>
</feature>
<protein>
    <recommendedName>
        <fullName evidence="3">Bacterial Pleckstrin homology domain-containing protein</fullName>
    </recommendedName>
</protein>
<dbReference type="EMBL" id="BARV01021048">
    <property type="protein sequence ID" value="GAI19590.1"/>
    <property type="molecule type" value="Genomic_DNA"/>
</dbReference>
<gene>
    <name evidence="2" type="ORF">S06H3_34965</name>
</gene>
<evidence type="ECO:0000313" key="2">
    <source>
        <dbReference type="EMBL" id="GAI19590.1"/>
    </source>
</evidence>
<sequence>PFKALGNHSKHGPLLAPQFIVKKYAPGYNDTKDIMIKRYEHTQVGYLIIVAIVAAMVAVGIILATTGINWIAIAVLVVLAVALVLFPSLTVVISEEELLVQFGPGVIRKRFKLSEIESCQAVKISWYYGWGIRLTPHGMLFRVSGFHAIQINLMTGKKYLIGTDVPQELEEAIRQIIGYH</sequence>
<dbReference type="AlphaFoldDB" id="X1MY66"/>
<feature type="transmembrane region" description="Helical" evidence="1">
    <location>
        <begin position="44"/>
        <end position="64"/>
    </location>
</feature>
<keyword evidence="1" id="KW-0472">Membrane</keyword>
<reference evidence="2" key="1">
    <citation type="journal article" date="2014" name="Front. Microbiol.">
        <title>High frequency of phylogenetically diverse reductive dehalogenase-homologous genes in deep subseafloor sedimentary metagenomes.</title>
        <authorList>
            <person name="Kawai M."/>
            <person name="Futagami T."/>
            <person name="Toyoda A."/>
            <person name="Takaki Y."/>
            <person name="Nishi S."/>
            <person name="Hori S."/>
            <person name="Arai W."/>
            <person name="Tsubouchi T."/>
            <person name="Morono Y."/>
            <person name="Uchiyama I."/>
            <person name="Ito T."/>
            <person name="Fujiyama A."/>
            <person name="Inagaki F."/>
            <person name="Takami H."/>
        </authorList>
    </citation>
    <scope>NUCLEOTIDE SEQUENCE</scope>
    <source>
        <strain evidence="2">Expedition CK06-06</strain>
    </source>
</reference>
<proteinExistence type="predicted"/>
<comment type="caution">
    <text evidence="2">The sequence shown here is derived from an EMBL/GenBank/DDBJ whole genome shotgun (WGS) entry which is preliminary data.</text>
</comment>
<keyword evidence="1" id="KW-1133">Transmembrane helix</keyword>
<evidence type="ECO:0000256" key="1">
    <source>
        <dbReference type="SAM" id="Phobius"/>
    </source>
</evidence>
<keyword evidence="1" id="KW-0812">Transmembrane</keyword>
<organism evidence="2">
    <name type="scientific">marine sediment metagenome</name>
    <dbReference type="NCBI Taxonomy" id="412755"/>
    <lineage>
        <taxon>unclassified sequences</taxon>
        <taxon>metagenomes</taxon>
        <taxon>ecological metagenomes</taxon>
    </lineage>
</organism>
<name>X1MY66_9ZZZZ</name>
<evidence type="ECO:0008006" key="3">
    <source>
        <dbReference type="Google" id="ProtNLM"/>
    </source>
</evidence>
<feature type="non-terminal residue" evidence="2">
    <location>
        <position position="1"/>
    </location>
</feature>